<keyword evidence="1" id="KW-0433">Leucine-rich repeat</keyword>
<evidence type="ECO:0000313" key="6">
    <source>
        <dbReference type="Proteomes" id="UP000593562"/>
    </source>
</evidence>
<protein>
    <submittedName>
        <fullName evidence="5">TMV resistance protein N-like isoform X2</fullName>
    </submittedName>
</protein>
<dbReference type="InParanoid" id="A0A7J7DJW4"/>
<dbReference type="SUPFAM" id="SSF52540">
    <property type="entry name" value="P-loop containing nucleoside triphosphate hydrolases"/>
    <property type="match status" value="1"/>
</dbReference>
<dbReference type="SMART" id="SM00255">
    <property type="entry name" value="TIR"/>
    <property type="match status" value="1"/>
</dbReference>
<comment type="caution">
    <text evidence="5">The sequence shown here is derived from an EMBL/GenBank/DDBJ whole genome shotgun (WGS) entry which is preliminary data.</text>
</comment>
<dbReference type="InterPro" id="IPR058192">
    <property type="entry name" value="WHD_ROQ1-like"/>
</dbReference>
<dbReference type="SUPFAM" id="SSF52200">
    <property type="entry name" value="Toll/Interleukin receptor TIR domain"/>
    <property type="match status" value="1"/>
</dbReference>
<evidence type="ECO:0000256" key="1">
    <source>
        <dbReference type="ARBA" id="ARBA00022614"/>
    </source>
</evidence>
<keyword evidence="6" id="KW-1185">Reference proteome</keyword>
<dbReference type="GO" id="GO:0051707">
    <property type="term" value="P:response to other organism"/>
    <property type="evidence" value="ECO:0007669"/>
    <property type="project" value="UniProtKB-ARBA"/>
</dbReference>
<dbReference type="GO" id="GO:0043531">
    <property type="term" value="F:ADP binding"/>
    <property type="evidence" value="ECO:0007669"/>
    <property type="project" value="InterPro"/>
</dbReference>
<dbReference type="PROSITE" id="PS50104">
    <property type="entry name" value="TIR"/>
    <property type="match status" value="1"/>
</dbReference>
<dbReference type="InterPro" id="IPR003591">
    <property type="entry name" value="Leu-rich_rpt_typical-subtyp"/>
</dbReference>
<sequence>MSNSRSLASKTPIAALRLRWDVFLSFHGEDTSDTLTSHLHSFLHKKGVRVFLDDVGLNQGDEIAPDLLEAIDDSAAFIIIISPNYASSHWCLEEMARICELGRLILPVFFQVDPSNVRRQRGPFEQYFKKYYLRFGVEKVEIWKKAMEKVGGIAGWVFNKSDVRELVESLAKRVLHELSNNPMVVATCSVGLDSRVEELINLLNAKATGIQILGLHGMGGVGKTTLAKALYNKLVGKFEYRSFISDVREQHQISGLESLQNKIISNLNRGQFPLITDVHSGIRAIKGIVYDKQVLIVLDDVDNVTQLEALAGKREWFNEGSQIIITTRDRQVLCENYVNLIYEVRELNSSQALKLFSYHALRREKPTDNFLKLSEQIVSLAGGLPLALEVIGSVLSDKRTIKEWEDSLKKLRNIRPGNLQDVLKFSFDGLDEQVKCIFLDIACLFVKMDMNREDVVDIMKGCGFEAEESISVLAAKCLVKITEDDSFWMHDQLRDMGRQIVREQNLVDPGMRSRLWDRDEILTLLENNKGTRSIQGIVLDFKKNLVKDPSGITISWNNLLRRPNIVSAVTYLKELFKKCLQDGEENEKQVVLYTRPFEPMVSLRLLEINQVKLVGNFKYVPAELRWLQWKGCPLRNLPSSFQPRQLAVLDLSESNIKRVWGWNAKKVAENLMVLNLKGCYNLDYIDLSGHQKLEKLVLQRCSKITNLHKSIGSLSTLLFLNLEDCTSLIEFPSDVSGLKNLETLILSGCSQLKELPESMGHMRSLKELLLDKTAIATLPESISHLTNLEKLNLNRCQFLKRVPNCMGMLVSLKELTLSNTALEELPHSVGDLVNLEKLNLMWCKSLAEVPDNIGNLKSLTEFLIDSSAIRELPSSIGSLSFLKILSAGKCDFLSRLPDSIGGLASTVELQLGGPLITALPENMGSLKTLQKLEMRNCPLLTSVPEMIGGILTLTTLTIYNVSVTELPESIGLLENLVILRLNKCKKLNKLPSSMGNLKSLHHFRMDETAVIEIPESFGMLSRLMVWSMTKRPLFRLPKNSEPAEGDMEERTMLVPLPTSLSNLSLLEKLDARSFGISGRIPDEFEKLSSLEILKLGNNDFCSLPCSLRGLSLLRELDLRYCENLKSLPPLPSSLQELNLADCFALESISDLSKLENLHDLNLTNCEKVVDIPGLERLKSLKRLYLSGCKACSSAVKRRLSKVRLGSPTVLCRKGLSVFKGRSLKKVSKIDIPVMSMNLEGAEDGDDYPPDVICLFGLRVTSDVEDGSFDLLVLAILEESMNLFEIDREIENERERFKKPTKKP</sequence>
<dbReference type="InterPro" id="IPR032675">
    <property type="entry name" value="LRR_dom_sf"/>
</dbReference>
<dbReference type="FunCoup" id="A0A7J7DJW4">
    <property type="interactions" value="168"/>
</dbReference>
<dbReference type="Proteomes" id="UP000593562">
    <property type="component" value="Unassembled WGS sequence"/>
</dbReference>
<dbReference type="InterPro" id="IPR027417">
    <property type="entry name" value="P-loop_NTPase"/>
</dbReference>
<dbReference type="Gene3D" id="3.80.10.10">
    <property type="entry name" value="Ribonuclease Inhibitor"/>
    <property type="match status" value="4"/>
</dbReference>
<dbReference type="GO" id="GO:0007165">
    <property type="term" value="P:signal transduction"/>
    <property type="evidence" value="ECO:0007669"/>
    <property type="project" value="InterPro"/>
</dbReference>
<keyword evidence="3" id="KW-0611">Plant defense</keyword>
<dbReference type="EMBL" id="JAAARO010000006">
    <property type="protein sequence ID" value="KAF5746660.1"/>
    <property type="molecule type" value="Genomic_DNA"/>
</dbReference>
<dbReference type="Pfam" id="PF01582">
    <property type="entry name" value="TIR"/>
    <property type="match status" value="1"/>
</dbReference>
<feature type="domain" description="TIR" evidence="4">
    <location>
        <begin position="18"/>
        <end position="178"/>
    </location>
</feature>
<name>A0A7J7DJW4_TRIWF</name>
<dbReference type="PANTHER" id="PTHR11017">
    <property type="entry name" value="LEUCINE-RICH REPEAT-CONTAINING PROTEIN"/>
    <property type="match status" value="1"/>
</dbReference>
<dbReference type="InterPro" id="IPR042197">
    <property type="entry name" value="Apaf_helical"/>
</dbReference>
<dbReference type="InterPro" id="IPR000157">
    <property type="entry name" value="TIR_dom"/>
</dbReference>
<dbReference type="PRINTS" id="PR00364">
    <property type="entry name" value="DISEASERSIST"/>
</dbReference>
<dbReference type="SUPFAM" id="SSF52058">
    <property type="entry name" value="L domain-like"/>
    <property type="match status" value="3"/>
</dbReference>
<reference evidence="5 6" key="1">
    <citation type="journal article" date="2020" name="Nat. Commun.">
        <title>Genome of Tripterygium wilfordii and identification of cytochrome P450 involved in triptolide biosynthesis.</title>
        <authorList>
            <person name="Tu L."/>
            <person name="Su P."/>
            <person name="Zhang Z."/>
            <person name="Gao L."/>
            <person name="Wang J."/>
            <person name="Hu T."/>
            <person name="Zhou J."/>
            <person name="Zhang Y."/>
            <person name="Zhao Y."/>
            <person name="Liu Y."/>
            <person name="Song Y."/>
            <person name="Tong Y."/>
            <person name="Lu Y."/>
            <person name="Yang J."/>
            <person name="Xu C."/>
            <person name="Jia M."/>
            <person name="Peters R.J."/>
            <person name="Huang L."/>
            <person name="Gao W."/>
        </authorList>
    </citation>
    <scope>NUCLEOTIDE SEQUENCE [LARGE SCALE GENOMIC DNA]</scope>
    <source>
        <strain evidence="6">cv. XIE 37</strain>
        <tissue evidence="5">Leaf</tissue>
    </source>
</reference>
<dbReference type="Gene3D" id="1.10.8.430">
    <property type="entry name" value="Helical domain of apoptotic protease-activating factors"/>
    <property type="match status" value="1"/>
</dbReference>
<dbReference type="InterPro" id="IPR055414">
    <property type="entry name" value="LRR_R13L4/SHOC2-like"/>
</dbReference>
<dbReference type="GO" id="GO:0006952">
    <property type="term" value="P:defense response"/>
    <property type="evidence" value="ECO:0007669"/>
    <property type="project" value="UniProtKB-KW"/>
</dbReference>
<dbReference type="InterPro" id="IPR002182">
    <property type="entry name" value="NB-ARC"/>
</dbReference>
<dbReference type="SMART" id="SM00369">
    <property type="entry name" value="LRR_TYP"/>
    <property type="match status" value="6"/>
</dbReference>
<evidence type="ECO:0000313" key="5">
    <source>
        <dbReference type="EMBL" id="KAF5746660.1"/>
    </source>
</evidence>
<dbReference type="Pfam" id="PF23282">
    <property type="entry name" value="WHD_ROQ1"/>
    <property type="match status" value="1"/>
</dbReference>
<dbReference type="InterPro" id="IPR044974">
    <property type="entry name" value="Disease_R_plants"/>
</dbReference>
<dbReference type="Gene3D" id="3.40.50.300">
    <property type="entry name" value="P-loop containing nucleotide triphosphate hydrolases"/>
    <property type="match status" value="1"/>
</dbReference>
<dbReference type="InterPro" id="IPR036390">
    <property type="entry name" value="WH_DNA-bd_sf"/>
</dbReference>
<evidence type="ECO:0000259" key="4">
    <source>
        <dbReference type="PROSITE" id="PS50104"/>
    </source>
</evidence>
<dbReference type="Gene3D" id="3.40.50.10140">
    <property type="entry name" value="Toll/interleukin-1 receptor homology (TIR) domain"/>
    <property type="match status" value="1"/>
</dbReference>
<proteinExistence type="predicted"/>
<evidence type="ECO:0000256" key="2">
    <source>
        <dbReference type="ARBA" id="ARBA00022737"/>
    </source>
</evidence>
<dbReference type="Pfam" id="PF23598">
    <property type="entry name" value="LRR_14"/>
    <property type="match status" value="2"/>
</dbReference>
<accession>A0A7J7DJW4</accession>
<dbReference type="SUPFAM" id="SSF46785">
    <property type="entry name" value="Winged helix' DNA-binding domain"/>
    <property type="match status" value="1"/>
</dbReference>
<gene>
    <name evidence="5" type="ORF">HS088_TW06G00832</name>
</gene>
<dbReference type="PANTHER" id="PTHR11017:SF385">
    <property type="entry name" value="DISEASE RESISTANCE PROTEIN (TIR-NBS-LRR CLASS)-RELATED"/>
    <property type="match status" value="1"/>
</dbReference>
<keyword evidence="2" id="KW-0677">Repeat</keyword>
<evidence type="ECO:0000256" key="3">
    <source>
        <dbReference type="ARBA" id="ARBA00022821"/>
    </source>
</evidence>
<dbReference type="Pfam" id="PF00931">
    <property type="entry name" value="NB-ARC"/>
    <property type="match status" value="1"/>
</dbReference>
<organism evidence="5 6">
    <name type="scientific">Tripterygium wilfordii</name>
    <name type="common">Thunder God vine</name>
    <dbReference type="NCBI Taxonomy" id="458696"/>
    <lineage>
        <taxon>Eukaryota</taxon>
        <taxon>Viridiplantae</taxon>
        <taxon>Streptophyta</taxon>
        <taxon>Embryophyta</taxon>
        <taxon>Tracheophyta</taxon>
        <taxon>Spermatophyta</taxon>
        <taxon>Magnoliopsida</taxon>
        <taxon>eudicotyledons</taxon>
        <taxon>Gunneridae</taxon>
        <taxon>Pentapetalae</taxon>
        <taxon>rosids</taxon>
        <taxon>fabids</taxon>
        <taxon>Celastrales</taxon>
        <taxon>Celastraceae</taxon>
        <taxon>Tripterygium</taxon>
    </lineage>
</organism>
<dbReference type="InterPro" id="IPR035897">
    <property type="entry name" value="Toll_tir_struct_dom_sf"/>
</dbReference>